<keyword evidence="2" id="KW-1185">Reference proteome</keyword>
<dbReference type="Gene3D" id="1.25.40.10">
    <property type="entry name" value="Tetratricopeptide repeat domain"/>
    <property type="match status" value="1"/>
</dbReference>
<dbReference type="KEGG" id="bbev:BBEV_2227"/>
<dbReference type="AlphaFoldDB" id="A0A1D7QX46"/>
<name>A0A1D7QX46_9BACI</name>
<dbReference type="Proteomes" id="UP000094463">
    <property type="component" value="Chromosome"/>
</dbReference>
<organism evidence="1 2">
    <name type="scientific">Salisediminibacterium beveridgei</name>
    <dbReference type="NCBI Taxonomy" id="632773"/>
    <lineage>
        <taxon>Bacteria</taxon>
        <taxon>Bacillati</taxon>
        <taxon>Bacillota</taxon>
        <taxon>Bacilli</taxon>
        <taxon>Bacillales</taxon>
        <taxon>Bacillaceae</taxon>
        <taxon>Salisediminibacterium</taxon>
    </lineage>
</organism>
<dbReference type="EMBL" id="CP012502">
    <property type="protein sequence ID" value="AOM83585.1"/>
    <property type="molecule type" value="Genomic_DNA"/>
</dbReference>
<gene>
    <name evidence="1" type="ORF">BBEV_2227</name>
</gene>
<dbReference type="STRING" id="632773.BBEV_2227"/>
<evidence type="ECO:0000313" key="2">
    <source>
        <dbReference type="Proteomes" id="UP000094463"/>
    </source>
</evidence>
<protein>
    <submittedName>
        <fullName evidence="1">Tetratricopeptide Repeat-Containing Protein</fullName>
    </submittedName>
</protein>
<evidence type="ECO:0000313" key="1">
    <source>
        <dbReference type="EMBL" id="AOM83585.1"/>
    </source>
</evidence>
<dbReference type="SUPFAM" id="SSF48452">
    <property type="entry name" value="TPR-like"/>
    <property type="match status" value="1"/>
</dbReference>
<accession>A0A1D7QX46</accession>
<sequence length="332" mass="39642">MMRQPRVIYTEEQLYEREDALIEKENQDLPYPLFHKWIELYEDFFTLYRSDDHFKDEKEAVRKKLVRYLLEYGLYLKSSLKKEHQLAASQLQKVLKYDKNNPVALYRLGFLHYRENAFHESIRYFNDSLDQSQTHDKQQWPLNDRQSELASLYLLSSMIHLRDQLNPGNSLTDDSGVEGYELATDIEDVISRKEYRAFTKKREWLCNYESCLDEFNQALGTDLLVLFFDLESTFVQYRHNRVQIHIDYARLLKILMEESYPHQPLGAEEIPHIFPKHVDNNTNIQKAGRVRRFLRTQLGIEDVILPGGKSGTYTRYYFNDTYDCLILSRSDF</sequence>
<proteinExistence type="predicted"/>
<dbReference type="InterPro" id="IPR011990">
    <property type="entry name" value="TPR-like_helical_dom_sf"/>
</dbReference>
<reference evidence="1 2" key="1">
    <citation type="submission" date="2015-08" db="EMBL/GenBank/DDBJ databases">
        <title>The complete genome sequence of Bacillus beveridgei MLTeJB.</title>
        <authorList>
            <person name="Hanson T.E."/>
            <person name="Mesa C."/>
            <person name="Basesman S.M."/>
            <person name="Oremland R.S."/>
        </authorList>
    </citation>
    <scope>NUCLEOTIDE SEQUENCE [LARGE SCALE GENOMIC DNA]</scope>
    <source>
        <strain evidence="1 2">MLTeJB</strain>
    </source>
</reference>